<dbReference type="Pfam" id="PF10294">
    <property type="entry name" value="Methyltransf_16"/>
    <property type="match status" value="1"/>
</dbReference>
<dbReference type="GO" id="GO:0005737">
    <property type="term" value="C:cytoplasm"/>
    <property type="evidence" value="ECO:0007669"/>
    <property type="project" value="UniProtKB-SubCell"/>
</dbReference>
<dbReference type="Gene3D" id="3.40.50.150">
    <property type="entry name" value="Vaccinia Virus protein VP39"/>
    <property type="match status" value="1"/>
</dbReference>
<evidence type="ECO:0000256" key="4">
    <source>
        <dbReference type="ARBA" id="ARBA00020594"/>
    </source>
</evidence>
<evidence type="ECO:0000256" key="7">
    <source>
        <dbReference type="ARBA" id="ARBA00022679"/>
    </source>
</evidence>
<reference evidence="9 10" key="1">
    <citation type="submission" date="2015-11" db="EMBL/GenBank/DDBJ databases">
        <title>Genomes and virulence difference between two physiological races of Phytophthora nicotianae.</title>
        <authorList>
            <person name="Liu H."/>
            <person name="Ma X."/>
            <person name="Yu H."/>
            <person name="Fang D."/>
            <person name="Li Y."/>
            <person name="Wang X."/>
            <person name="Wang W."/>
            <person name="Dong Y."/>
            <person name="Xiao B."/>
        </authorList>
    </citation>
    <scope>NUCLEOTIDE SEQUENCE [LARGE SCALE GENOMIC DNA]</scope>
    <source>
        <strain evidence="10">race 0</strain>
    </source>
</reference>
<dbReference type="STRING" id="4790.A0A0W8D1D6"/>
<dbReference type="GO" id="GO:0032259">
    <property type="term" value="P:methylation"/>
    <property type="evidence" value="ECO:0007669"/>
    <property type="project" value="UniProtKB-KW"/>
</dbReference>
<gene>
    <name evidence="9" type="ORF">AM587_10007774</name>
</gene>
<dbReference type="Proteomes" id="UP000052943">
    <property type="component" value="Unassembled WGS sequence"/>
</dbReference>
<dbReference type="GO" id="GO:0018025">
    <property type="term" value="F:calmodulin-lysine N-methyltransferase activity"/>
    <property type="evidence" value="ECO:0007669"/>
    <property type="project" value="UniProtKB-EC"/>
</dbReference>
<organism evidence="9 10">
    <name type="scientific">Phytophthora nicotianae</name>
    <name type="common">Potato buckeye rot agent</name>
    <name type="synonym">Phytophthora parasitica</name>
    <dbReference type="NCBI Taxonomy" id="4792"/>
    <lineage>
        <taxon>Eukaryota</taxon>
        <taxon>Sar</taxon>
        <taxon>Stramenopiles</taxon>
        <taxon>Oomycota</taxon>
        <taxon>Peronosporomycetes</taxon>
        <taxon>Peronosporales</taxon>
        <taxon>Peronosporaceae</taxon>
        <taxon>Phytophthora</taxon>
    </lineage>
</organism>
<dbReference type="GO" id="GO:0005634">
    <property type="term" value="C:nucleus"/>
    <property type="evidence" value="ECO:0007669"/>
    <property type="project" value="UniProtKB-SubCell"/>
</dbReference>
<dbReference type="OrthoDB" id="413520at2759"/>
<dbReference type="EMBL" id="LNFO01001577">
    <property type="protein sequence ID" value="KUF90167.1"/>
    <property type="molecule type" value="Genomic_DNA"/>
</dbReference>
<keyword evidence="8" id="KW-0539">Nucleus</keyword>
<name>A0A0W8D1D6_PHYNI</name>
<protein>
    <recommendedName>
        <fullName evidence="4">Calmodulin-lysine N-methyltransferase</fullName>
        <ecNumber evidence="3">2.1.1.60</ecNumber>
    </recommendedName>
</protein>
<proteinExistence type="predicted"/>
<evidence type="ECO:0000256" key="3">
    <source>
        <dbReference type="ARBA" id="ARBA00011914"/>
    </source>
</evidence>
<comment type="subcellular location">
    <subcellularLocation>
        <location evidence="2">Cytoplasm</location>
    </subcellularLocation>
    <subcellularLocation>
        <location evidence="1">Nucleus</location>
    </subcellularLocation>
</comment>
<evidence type="ECO:0000313" key="9">
    <source>
        <dbReference type="EMBL" id="KUF90167.1"/>
    </source>
</evidence>
<dbReference type="InterPro" id="IPR019410">
    <property type="entry name" value="Methyltransf_16"/>
</dbReference>
<evidence type="ECO:0000256" key="1">
    <source>
        <dbReference type="ARBA" id="ARBA00004123"/>
    </source>
</evidence>
<dbReference type="PANTHER" id="PTHR13539:SF3">
    <property type="entry name" value="CALMODULIN-LYSINE N-METHYLTRANSFERASE"/>
    <property type="match status" value="1"/>
</dbReference>
<dbReference type="SUPFAM" id="SSF53335">
    <property type="entry name" value="S-adenosyl-L-methionine-dependent methyltransferases"/>
    <property type="match status" value="1"/>
</dbReference>
<sequence>MTTKGIVCIGDGGLTSMATAQPEKTRRHWRVLQNALLRSTSNGAPAPVDATGSTASSIATEFFPLYPETPVDTAKVQMSSPAQENFMWMAYDLSSTTNKQVDRSSKVFVHEKRKDVKRVSIAELLSHKVNEGVDNTGNIRTWPSEQILLSYMLSSGVCSQVQRRGAGGDVLPVMCCELGSGMAGLASQGLLACAPVDFERVVVTDGNPLSVKNLQLCIEENKIQQVFAARAQHTDITAELLRWDRNATLREDLQHQFDLVFASDCLFFEEFHEDLAYTIKSLLRRGSGRCLLLQPSRNGSMERFCVIAERHGFIISQSRDFDPKIVRKHEEYVQTRPDYVPDVHFPVLLTLTLATS</sequence>
<dbReference type="InterPro" id="IPR029063">
    <property type="entry name" value="SAM-dependent_MTases_sf"/>
</dbReference>
<dbReference type="AlphaFoldDB" id="A0A0W8D1D6"/>
<dbReference type="InterPro" id="IPR025800">
    <property type="entry name" value="CaM-Lys-N-MeTrfase"/>
</dbReference>
<keyword evidence="5" id="KW-0963">Cytoplasm</keyword>
<accession>A0A0W8D1D6</accession>
<dbReference type="PANTHER" id="PTHR13539">
    <property type="entry name" value="CALMODULIN-LYSINE N-METHYLTRANSFERASE"/>
    <property type="match status" value="1"/>
</dbReference>
<evidence type="ECO:0000256" key="2">
    <source>
        <dbReference type="ARBA" id="ARBA00004496"/>
    </source>
</evidence>
<keyword evidence="6" id="KW-0489">Methyltransferase</keyword>
<dbReference type="EC" id="2.1.1.60" evidence="3"/>
<evidence type="ECO:0000313" key="10">
    <source>
        <dbReference type="Proteomes" id="UP000052943"/>
    </source>
</evidence>
<keyword evidence="7" id="KW-0808">Transferase</keyword>
<evidence type="ECO:0000256" key="5">
    <source>
        <dbReference type="ARBA" id="ARBA00022490"/>
    </source>
</evidence>
<evidence type="ECO:0000256" key="6">
    <source>
        <dbReference type="ARBA" id="ARBA00022603"/>
    </source>
</evidence>
<comment type="caution">
    <text evidence="9">The sequence shown here is derived from an EMBL/GenBank/DDBJ whole genome shotgun (WGS) entry which is preliminary data.</text>
</comment>
<evidence type="ECO:0000256" key="8">
    <source>
        <dbReference type="ARBA" id="ARBA00023242"/>
    </source>
</evidence>